<evidence type="ECO:0000259" key="1">
    <source>
        <dbReference type="Pfam" id="PF01710"/>
    </source>
</evidence>
<sequence>MIQTYMAKPYSDDFRKKVMQAIELDGLKKSEASQLFNISRNTINLWCQRKAQMIAIKWLLSSVIV</sequence>
<feature type="domain" description="Transposase Synechocystis PCC 6803" evidence="1">
    <location>
        <begin position="10"/>
        <end position="51"/>
    </location>
</feature>
<dbReference type="InterPro" id="IPR009057">
    <property type="entry name" value="Homeodomain-like_sf"/>
</dbReference>
<dbReference type="EMBL" id="CP021056">
    <property type="protein sequence ID" value="QXE21407.1"/>
    <property type="molecule type" value="Genomic_DNA"/>
</dbReference>
<keyword evidence="3" id="KW-1185">Reference proteome</keyword>
<gene>
    <name evidence="2" type="ORF">B6N60_00081</name>
</gene>
<dbReference type="Proteomes" id="UP000683511">
    <property type="component" value="Chromosome"/>
</dbReference>
<organism evidence="2 3">
    <name type="scientific">Richelia sinica FACHB-800</name>
    <dbReference type="NCBI Taxonomy" id="1357546"/>
    <lineage>
        <taxon>Bacteria</taxon>
        <taxon>Bacillati</taxon>
        <taxon>Cyanobacteriota</taxon>
        <taxon>Cyanophyceae</taxon>
        <taxon>Nostocales</taxon>
        <taxon>Nostocaceae</taxon>
        <taxon>Richelia</taxon>
    </lineage>
</organism>
<evidence type="ECO:0000313" key="2">
    <source>
        <dbReference type="EMBL" id="QXE21407.1"/>
    </source>
</evidence>
<dbReference type="Pfam" id="PF01710">
    <property type="entry name" value="HTH_Tnp_IS630"/>
    <property type="match status" value="1"/>
</dbReference>
<protein>
    <recommendedName>
        <fullName evidence="1">Transposase Synechocystis PCC 6803 domain-containing protein</fullName>
    </recommendedName>
</protein>
<dbReference type="KEGG" id="rsin:B6N60_00081"/>
<reference evidence="2" key="1">
    <citation type="submission" date="2017-04" db="EMBL/GenBank/DDBJ databases">
        <title>Genome deletions in a multicellular cyanobacterial endosymbiont for morphological adaptation in marine diatoms.</title>
        <authorList>
            <person name="Wang Y."/>
            <person name="Gao H."/>
            <person name="Li R."/>
            <person name="Xu X."/>
        </authorList>
    </citation>
    <scope>NUCLEOTIDE SEQUENCE</scope>
    <source>
        <strain evidence="2">FACHB 800</strain>
    </source>
</reference>
<proteinExistence type="predicted"/>
<accession>A0A975T4R1</accession>
<dbReference type="AlphaFoldDB" id="A0A975T4R1"/>
<dbReference type="SUPFAM" id="SSF46689">
    <property type="entry name" value="Homeodomain-like"/>
    <property type="match status" value="1"/>
</dbReference>
<name>A0A975T4R1_9NOST</name>
<dbReference type="InterPro" id="IPR002622">
    <property type="entry name" value="Transposase_14"/>
</dbReference>
<evidence type="ECO:0000313" key="3">
    <source>
        <dbReference type="Proteomes" id="UP000683511"/>
    </source>
</evidence>
<dbReference type="Gene3D" id="1.10.10.60">
    <property type="entry name" value="Homeodomain-like"/>
    <property type="match status" value="1"/>
</dbReference>